<comment type="caution">
    <text evidence="3">The sequence shown here is derived from an EMBL/GenBank/DDBJ whole genome shotgun (WGS) entry which is preliminary data.</text>
</comment>
<feature type="region of interest" description="Disordered" evidence="1">
    <location>
        <begin position="293"/>
        <end position="331"/>
    </location>
</feature>
<keyword evidence="2" id="KW-0732">Signal</keyword>
<reference evidence="3 4" key="1">
    <citation type="submission" date="2019-07" db="EMBL/GenBank/DDBJ databases">
        <title>Draft genome for Aliikangiella sp. M105.</title>
        <authorList>
            <person name="Wang G."/>
        </authorList>
    </citation>
    <scope>NUCLEOTIDE SEQUENCE [LARGE SCALE GENOMIC DNA]</scope>
    <source>
        <strain evidence="3 4">M105</strain>
    </source>
</reference>
<dbReference type="OrthoDB" id="6064646at2"/>
<sequence length="331" mass="36532">MKKHHSYLIYLSLFSIFSVVSCAQEVERIEYTKDDVRLQKYSWKGALPEKNKVKVINRYGNITTRNTNKPNIELAGIIQKIGPNAPKPEIQVRDVNGVTEVQVVYKDATIDQFNNRIGRMDIGVYVPKGVSVEMQTDFGDIKAKKHQSNLIAKTISGKIKLATSGIISVNSQSGEVGINLMNWKRSTFRPENKRRVYDIQSGSGNVSIYFDSEASLMVKAEAGSGIKTKDELLQNSLAQFEHSGQSAFEFLLGDGERVLNVSSGQGVVHLNPAGGAVESGALAEAQSFDGDVRNLPKVEPWKPGDPVIEMEDGRAEKKPKKKPPIRNKTNG</sequence>
<dbReference type="EMBL" id="VIKS01000012">
    <property type="protein sequence ID" value="TQV85540.1"/>
    <property type="molecule type" value="Genomic_DNA"/>
</dbReference>
<evidence type="ECO:0000313" key="3">
    <source>
        <dbReference type="EMBL" id="TQV85540.1"/>
    </source>
</evidence>
<evidence type="ECO:0000256" key="2">
    <source>
        <dbReference type="SAM" id="SignalP"/>
    </source>
</evidence>
<accession>A0A545U7T7</accession>
<keyword evidence="4" id="KW-1185">Reference proteome</keyword>
<evidence type="ECO:0008006" key="5">
    <source>
        <dbReference type="Google" id="ProtNLM"/>
    </source>
</evidence>
<dbReference type="RefSeq" id="WP_142933216.1">
    <property type="nucleotide sequence ID" value="NZ_ML660168.1"/>
</dbReference>
<organism evidence="3 4">
    <name type="scientific">Aliikangiella coralliicola</name>
    <dbReference type="NCBI Taxonomy" id="2592383"/>
    <lineage>
        <taxon>Bacteria</taxon>
        <taxon>Pseudomonadati</taxon>
        <taxon>Pseudomonadota</taxon>
        <taxon>Gammaproteobacteria</taxon>
        <taxon>Oceanospirillales</taxon>
        <taxon>Pleioneaceae</taxon>
        <taxon>Aliikangiella</taxon>
    </lineage>
</organism>
<gene>
    <name evidence="3" type="ORF">FLL46_20495</name>
</gene>
<feature type="chain" id="PRO_5022195244" description="DUF4097 domain-containing protein" evidence="2">
    <location>
        <begin position="24"/>
        <end position="331"/>
    </location>
</feature>
<proteinExistence type="predicted"/>
<feature type="signal peptide" evidence="2">
    <location>
        <begin position="1"/>
        <end position="23"/>
    </location>
</feature>
<protein>
    <recommendedName>
        <fullName evidence="5">DUF4097 domain-containing protein</fullName>
    </recommendedName>
</protein>
<dbReference type="Proteomes" id="UP000315439">
    <property type="component" value="Unassembled WGS sequence"/>
</dbReference>
<evidence type="ECO:0000313" key="4">
    <source>
        <dbReference type="Proteomes" id="UP000315439"/>
    </source>
</evidence>
<evidence type="ECO:0000256" key="1">
    <source>
        <dbReference type="SAM" id="MobiDB-lite"/>
    </source>
</evidence>
<dbReference type="PROSITE" id="PS51257">
    <property type="entry name" value="PROKAR_LIPOPROTEIN"/>
    <property type="match status" value="1"/>
</dbReference>
<name>A0A545U7T7_9GAMM</name>
<feature type="compositionally biased region" description="Basic and acidic residues" evidence="1">
    <location>
        <begin position="293"/>
        <end position="302"/>
    </location>
</feature>
<dbReference type="AlphaFoldDB" id="A0A545U7T7"/>